<feature type="non-terminal residue" evidence="1">
    <location>
        <position position="245"/>
    </location>
</feature>
<dbReference type="AlphaFoldDB" id="K1RXP4"/>
<comment type="caution">
    <text evidence="1">The sequence shown here is derived from an EMBL/GenBank/DDBJ whole genome shotgun (WGS) entry which is preliminary data.</text>
</comment>
<accession>K1RXP4</accession>
<organism evidence="1">
    <name type="scientific">human gut metagenome</name>
    <dbReference type="NCBI Taxonomy" id="408170"/>
    <lineage>
        <taxon>unclassified sequences</taxon>
        <taxon>metagenomes</taxon>
        <taxon>organismal metagenomes</taxon>
    </lineage>
</organism>
<proteinExistence type="predicted"/>
<evidence type="ECO:0000313" key="1">
    <source>
        <dbReference type="EMBL" id="EKC53312.1"/>
    </source>
</evidence>
<reference evidence="1" key="1">
    <citation type="journal article" date="2013" name="Environ. Microbiol.">
        <title>Microbiota from the distal guts of lean and obese adolescents exhibit partial functional redundancy besides clear differences in community structure.</title>
        <authorList>
            <person name="Ferrer M."/>
            <person name="Ruiz A."/>
            <person name="Lanza F."/>
            <person name="Haange S.B."/>
            <person name="Oberbach A."/>
            <person name="Till H."/>
            <person name="Bargiela R."/>
            <person name="Campoy C."/>
            <person name="Segura M.T."/>
            <person name="Richter M."/>
            <person name="von Bergen M."/>
            <person name="Seifert J."/>
            <person name="Suarez A."/>
        </authorList>
    </citation>
    <scope>NUCLEOTIDE SEQUENCE</scope>
</reference>
<dbReference type="EMBL" id="AJWZ01008724">
    <property type="protein sequence ID" value="EKC53312.1"/>
    <property type="molecule type" value="Genomic_DNA"/>
</dbReference>
<name>K1RXP4_9ZZZZ</name>
<protein>
    <submittedName>
        <fullName evidence="1">Uncharacterized protein</fullName>
    </submittedName>
</protein>
<sequence>MTFTVEGLEEPEDWDPFEGTEINYRGKLPFVSVDYIEHPAGSDVPGLIWTNSDTDFNNRAEESADAEHISRGLENGDTITVNISAPDGQDIMQFCAMQGKRPIALSKDFTVEGLDGYVYDFSQIPADLLKQMDEKVQGILQEEAENTWDWRLAEMKLLGNYFLCARDEGMSTPNYLYFIYEITAVDDSTGNSQIYYYYGRYRNLKIASDGTVSVDVEDVATPDGKYYNWGMYAGEVHGEAFMKGD</sequence>
<gene>
    <name evidence="1" type="ORF">OBE_12655</name>
</gene>